<name>A0A8H7ZU34_9FUNG</name>
<feature type="compositionally biased region" description="Polar residues" evidence="1">
    <location>
        <begin position="76"/>
        <end position="90"/>
    </location>
</feature>
<proteinExistence type="predicted"/>
<evidence type="ECO:0000256" key="1">
    <source>
        <dbReference type="SAM" id="MobiDB-lite"/>
    </source>
</evidence>
<gene>
    <name evidence="2" type="ORF">BJ554DRAFT_67</name>
</gene>
<evidence type="ECO:0000313" key="3">
    <source>
        <dbReference type="Proteomes" id="UP000673691"/>
    </source>
</evidence>
<accession>A0A8H7ZU34</accession>
<keyword evidence="3" id="KW-1185">Reference proteome</keyword>
<comment type="caution">
    <text evidence="2">The sequence shown here is derived from an EMBL/GenBank/DDBJ whole genome shotgun (WGS) entry which is preliminary data.</text>
</comment>
<organism evidence="2 3">
    <name type="scientific">Olpidium bornovanus</name>
    <dbReference type="NCBI Taxonomy" id="278681"/>
    <lineage>
        <taxon>Eukaryota</taxon>
        <taxon>Fungi</taxon>
        <taxon>Fungi incertae sedis</taxon>
        <taxon>Olpidiomycota</taxon>
        <taxon>Olpidiomycotina</taxon>
        <taxon>Olpidiomycetes</taxon>
        <taxon>Olpidiales</taxon>
        <taxon>Olpidiaceae</taxon>
        <taxon>Olpidium</taxon>
    </lineage>
</organism>
<feature type="compositionally biased region" description="Pro residues" evidence="1">
    <location>
        <begin position="62"/>
        <end position="72"/>
    </location>
</feature>
<sequence length="489" mass="54501">MTTVLRRFRNAAFPSLSPARPAPRLRSAPTAPALRLRRVAPAALPPPRRFAAPSPRHHRATVPPPRATPLPLSPHVTATRTAPSPTAIAPSNSSNFAVRLAASSPAPVDPAAVPIPPSPSLDARMDLPPLRVPLFITRTGRARRHSHRHAHHASRFVRPCRTREEPPIPGFCPSRRCSPLLAEWRASIVARVGAVTAAALLTDVDAARSAIVDDPSILLQELSVTCASLDERLFEMAASYREPRLHGCSTRGPIDDRSPVDRNRAYSVAFAPRLVSSSFFDEPPPPTIVLLDRKLVRIVVFRFGGGLLTVPDLPPSLWWCCQRFLSELELSGTFTEAQKLAELHNNVVPELCSFLNWDMERHRPLSTLQEVLDVLANLYASSYALNPKQIFASKVAQLRQEPAESMAAYLVKANALCIEYAAESNVRPDRHRRHQKAIDLWARDYLMPAFLRGLQKRFAHLCDDCLKQWGKFCKRILRRSVVVQRLRKN</sequence>
<feature type="compositionally biased region" description="Low complexity" evidence="1">
    <location>
        <begin position="14"/>
        <end position="42"/>
    </location>
</feature>
<reference evidence="2 3" key="1">
    <citation type="journal article" name="Sci. Rep.">
        <title>Genome-scale phylogenetic analyses confirm Olpidium as the closest living zoosporic fungus to the non-flagellated, terrestrial fungi.</title>
        <authorList>
            <person name="Chang Y."/>
            <person name="Rochon D."/>
            <person name="Sekimoto S."/>
            <person name="Wang Y."/>
            <person name="Chovatia M."/>
            <person name="Sandor L."/>
            <person name="Salamov A."/>
            <person name="Grigoriev I.V."/>
            <person name="Stajich J.E."/>
            <person name="Spatafora J.W."/>
        </authorList>
    </citation>
    <scope>NUCLEOTIDE SEQUENCE [LARGE SCALE GENOMIC DNA]</scope>
    <source>
        <strain evidence="2">S191</strain>
    </source>
</reference>
<dbReference type="AlphaFoldDB" id="A0A8H7ZU34"/>
<dbReference type="Proteomes" id="UP000673691">
    <property type="component" value="Unassembled WGS sequence"/>
</dbReference>
<protein>
    <submittedName>
        <fullName evidence="2">Uncharacterized protein</fullName>
    </submittedName>
</protein>
<evidence type="ECO:0000313" key="2">
    <source>
        <dbReference type="EMBL" id="KAG5459521.1"/>
    </source>
</evidence>
<feature type="region of interest" description="Disordered" evidence="1">
    <location>
        <begin position="14"/>
        <end position="90"/>
    </location>
</feature>
<dbReference type="EMBL" id="JAEFCI010006702">
    <property type="protein sequence ID" value="KAG5459521.1"/>
    <property type="molecule type" value="Genomic_DNA"/>
</dbReference>